<sequence length="142" mass="16279">MKKLSEKMLDFALARPYMCLTLSIVFLFLCAAKGVEYMVNGRHLTPLLISILACAIGGLFFVYFYMRHTLAMSRTYNFLLNNRNSIAEGVAVDHLRALAKSHAVEKEFDDYFSSKKHPQKIEVFVNKISEFAMKKLKDNSRS</sequence>
<proteinExistence type="predicted"/>
<dbReference type="EMBL" id="LC545852">
    <property type="protein sequence ID" value="BCG07095.1"/>
    <property type="molecule type" value="Genomic_DNA"/>
</dbReference>
<keyword evidence="1" id="KW-0614">Plasmid</keyword>
<reference evidence="1" key="1">
    <citation type="journal article" date="2021" name="J Glob Antimicrob Resist">
        <title>Genomic characterization and epidemiology of nosocomial Serratia marcescens isolates resistant to ceftazidime and their plasmids mediating rare blaTEM-61.</title>
        <authorList>
            <person name="Hayashi W."/>
            <person name="Yoshida S."/>
            <person name="Izumi K."/>
            <person name="Koide S."/>
            <person name="Soga E."/>
            <person name="Takizawa S."/>
            <person name="Arakawa Y."/>
            <person name="Nagano Y."/>
            <person name="Nagano N."/>
        </authorList>
    </citation>
    <scope>NUCLEOTIDE SEQUENCE</scope>
    <source>
        <strain evidence="1">Sm10</strain>
    </source>
</reference>
<organism evidence="1">
    <name type="scientific">Serratia marcescens</name>
    <dbReference type="NCBI Taxonomy" id="615"/>
    <lineage>
        <taxon>Bacteria</taxon>
        <taxon>Pseudomonadati</taxon>
        <taxon>Pseudomonadota</taxon>
        <taxon>Gammaproteobacteria</taxon>
        <taxon>Enterobacterales</taxon>
        <taxon>Yersiniaceae</taxon>
        <taxon>Serratia</taxon>
    </lineage>
</organism>
<accession>A0A8X6JRK3</accession>
<evidence type="ECO:0000313" key="1">
    <source>
        <dbReference type="EMBL" id="BCG07095.1"/>
    </source>
</evidence>
<name>A0A8X6JRK3_SERMA</name>
<protein>
    <submittedName>
        <fullName evidence="1">Uncharacterized protein</fullName>
    </submittedName>
</protein>
<geneLocation type="plasmid" evidence="1">
    <name>pSm10-1</name>
</geneLocation>
<dbReference type="AlphaFoldDB" id="A0A8X6JRK3"/>